<dbReference type="Proteomes" id="UP001159427">
    <property type="component" value="Unassembled WGS sequence"/>
</dbReference>
<organism evidence="2 3">
    <name type="scientific">Porites evermanni</name>
    <dbReference type="NCBI Taxonomy" id="104178"/>
    <lineage>
        <taxon>Eukaryota</taxon>
        <taxon>Metazoa</taxon>
        <taxon>Cnidaria</taxon>
        <taxon>Anthozoa</taxon>
        <taxon>Hexacorallia</taxon>
        <taxon>Scleractinia</taxon>
        <taxon>Fungiina</taxon>
        <taxon>Poritidae</taxon>
        <taxon>Porites</taxon>
    </lineage>
</organism>
<reference evidence="2 3" key="1">
    <citation type="submission" date="2022-05" db="EMBL/GenBank/DDBJ databases">
        <authorList>
            <consortium name="Genoscope - CEA"/>
            <person name="William W."/>
        </authorList>
    </citation>
    <scope>NUCLEOTIDE SEQUENCE [LARGE SCALE GENOMIC DNA]</scope>
</reference>
<feature type="region of interest" description="Disordered" evidence="1">
    <location>
        <begin position="29"/>
        <end position="54"/>
    </location>
</feature>
<evidence type="ECO:0000313" key="3">
    <source>
        <dbReference type="Proteomes" id="UP001159427"/>
    </source>
</evidence>
<keyword evidence="3" id="KW-1185">Reference proteome</keyword>
<protein>
    <submittedName>
        <fullName evidence="2">Uncharacterized protein</fullName>
    </submittedName>
</protein>
<sequence length="213" mass="24051">VESQSNDFSYFLTGERNLESLAEDCFSARPVDEQDDLEDNYGSDFYSSDESDEEIDSDVDLDFSECDSSEGSKVQAFVTKTCGCAHGYKGSPYSSTIQVEDIVDCRNNCAELSSAELDLVILGMIHSAINCDHHRICPKTFLFMHRLHKNRFYSLVKHYRLNRVSLRTHGKKKRLPSSAFSAATIERVVKFIMNVAEDQALLLPGRVPGFKRN</sequence>
<proteinExistence type="predicted"/>
<accession>A0ABN8LDX8</accession>
<dbReference type="EMBL" id="CALNXI010000003">
    <property type="protein sequence ID" value="CAH3013855.1"/>
    <property type="molecule type" value="Genomic_DNA"/>
</dbReference>
<comment type="caution">
    <text evidence="2">The sequence shown here is derived from an EMBL/GenBank/DDBJ whole genome shotgun (WGS) entry which is preliminary data.</text>
</comment>
<gene>
    <name evidence="2" type="ORF">PEVE_00022496</name>
</gene>
<feature type="non-terminal residue" evidence="2">
    <location>
        <position position="1"/>
    </location>
</feature>
<evidence type="ECO:0000313" key="2">
    <source>
        <dbReference type="EMBL" id="CAH3013855.1"/>
    </source>
</evidence>
<name>A0ABN8LDX8_9CNID</name>
<evidence type="ECO:0000256" key="1">
    <source>
        <dbReference type="SAM" id="MobiDB-lite"/>
    </source>
</evidence>
<feature type="compositionally biased region" description="Acidic residues" evidence="1">
    <location>
        <begin position="33"/>
        <end position="54"/>
    </location>
</feature>